<evidence type="ECO:0000313" key="1">
    <source>
        <dbReference type="EMBL" id="OCH92571.1"/>
    </source>
</evidence>
<protein>
    <submittedName>
        <fullName evidence="1">Uncharacterized protein</fullName>
    </submittedName>
</protein>
<dbReference type="PANTHER" id="PTHR11566:SF131">
    <property type="entry name" value="GTPASE, PUTATIVE (AFU_ORTHOLOGUE AFUA_6G07630)-RELATED"/>
    <property type="match status" value="1"/>
</dbReference>
<dbReference type="Proteomes" id="UP000250043">
    <property type="component" value="Unassembled WGS sequence"/>
</dbReference>
<dbReference type="EMBL" id="KV722367">
    <property type="protein sequence ID" value="OCH92571.1"/>
    <property type="molecule type" value="Genomic_DNA"/>
</dbReference>
<dbReference type="InterPro" id="IPR027417">
    <property type="entry name" value="P-loop_NTPase"/>
</dbReference>
<reference evidence="1 2" key="1">
    <citation type="submission" date="2016-07" db="EMBL/GenBank/DDBJ databases">
        <title>Draft genome of the white-rot fungus Obba rivulosa 3A-2.</title>
        <authorList>
            <consortium name="DOE Joint Genome Institute"/>
            <person name="Miettinen O."/>
            <person name="Riley R."/>
            <person name="Acob R."/>
            <person name="Barry K."/>
            <person name="Cullen D."/>
            <person name="De Vries R."/>
            <person name="Hainaut M."/>
            <person name="Hatakka A."/>
            <person name="Henrissat B."/>
            <person name="Hilden K."/>
            <person name="Kuo R."/>
            <person name="Labutti K."/>
            <person name="Lipzen A."/>
            <person name="Makela M.R."/>
            <person name="Sandor L."/>
            <person name="Spatafora J.W."/>
            <person name="Grigoriev I.V."/>
            <person name="Hibbett D.S."/>
        </authorList>
    </citation>
    <scope>NUCLEOTIDE SEQUENCE [LARGE SCALE GENOMIC DNA]</scope>
    <source>
        <strain evidence="1 2">3A-2</strain>
    </source>
</reference>
<dbReference type="GO" id="GO:0005737">
    <property type="term" value="C:cytoplasm"/>
    <property type="evidence" value="ECO:0007669"/>
    <property type="project" value="TreeGrafter"/>
</dbReference>
<proteinExistence type="predicted"/>
<gene>
    <name evidence="1" type="ORF">OBBRIDRAFT_811610</name>
</gene>
<dbReference type="GO" id="GO:0031623">
    <property type="term" value="P:receptor internalization"/>
    <property type="evidence" value="ECO:0007669"/>
    <property type="project" value="TreeGrafter"/>
</dbReference>
<dbReference type="GO" id="GO:0003924">
    <property type="term" value="F:GTPase activity"/>
    <property type="evidence" value="ECO:0007669"/>
    <property type="project" value="TreeGrafter"/>
</dbReference>
<evidence type="ECO:0000313" key="2">
    <source>
        <dbReference type="Proteomes" id="UP000250043"/>
    </source>
</evidence>
<accession>A0A8E2AXW8</accession>
<dbReference type="GO" id="GO:0008017">
    <property type="term" value="F:microtubule binding"/>
    <property type="evidence" value="ECO:0007669"/>
    <property type="project" value="TreeGrafter"/>
</dbReference>
<dbReference type="Gene3D" id="3.40.50.300">
    <property type="entry name" value="P-loop containing nucleotide triphosphate hydrolases"/>
    <property type="match status" value="1"/>
</dbReference>
<sequence length="224" mass="24872">MRNDEIKDVPFSGRITSKNDVELFLRRAQAAVLNPPVTSARFLDSSMEELRVQMSSADLVGLELTDLSFIDIPGILQNADPEVVKLVEDLVRSHIKGTCLILVALPMSDDIENQKAAQLAKRKILRGVLTKSDTLAPGSTNLRELWLDVIEGCRHPLTHGYFCTRHPDDEERASGVTASEARATSTEFFSSTPPWSTSMYKERFVTGSLVKSLSKLLTRIIDDV</sequence>
<dbReference type="GO" id="GO:0005886">
    <property type="term" value="C:plasma membrane"/>
    <property type="evidence" value="ECO:0007669"/>
    <property type="project" value="TreeGrafter"/>
</dbReference>
<dbReference type="InterPro" id="IPR022812">
    <property type="entry name" value="Dynamin"/>
</dbReference>
<dbReference type="AlphaFoldDB" id="A0A8E2AXW8"/>
<dbReference type="PANTHER" id="PTHR11566">
    <property type="entry name" value="DYNAMIN"/>
    <property type="match status" value="1"/>
</dbReference>
<dbReference type="SUPFAM" id="SSF52540">
    <property type="entry name" value="P-loop containing nucleoside triphosphate hydrolases"/>
    <property type="match status" value="1"/>
</dbReference>
<name>A0A8E2AXW8_9APHY</name>
<dbReference type="GO" id="GO:0005874">
    <property type="term" value="C:microtubule"/>
    <property type="evidence" value="ECO:0007669"/>
    <property type="project" value="TreeGrafter"/>
</dbReference>
<dbReference type="OrthoDB" id="2790356at2759"/>
<organism evidence="1 2">
    <name type="scientific">Obba rivulosa</name>
    <dbReference type="NCBI Taxonomy" id="1052685"/>
    <lineage>
        <taxon>Eukaryota</taxon>
        <taxon>Fungi</taxon>
        <taxon>Dikarya</taxon>
        <taxon>Basidiomycota</taxon>
        <taxon>Agaricomycotina</taxon>
        <taxon>Agaricomycetes</taxon>
        <taxon>Polyporales</taxon>
        <taxon>Gelatoporiaceae</taxon>
        <taxon>Obba</taxon>
    </lineage>
</organism>
<keyword evidence="2" id="KW-1185">Reference proteome</keyword>